<keyword evidence="5" id="KW-0560">Oxidoreductase</keyword>
<dbReference type="SUPFAM" id="SSF51905">
    <property type="entry name" value="FAD/NAD(P)-binding domain"/>
    <property type="match status" value="1"/>
</dbReference>
<dbReference type="AlphaFoldDB" id="A0A2T2N8J5"/>
<dbReference type="InterPro" id="IPR045170">
    <property type="entry name" value="MTOX"/>
</dbReference>
<feature type="domain" description="FAD dependent oxidoreductase" evidence="6">
    <location>
        <begin position="11"/>
        <end position="419"/>
    </location>
</feature>
<dbReference type="PANTHER" id="PTHR10961:SF15">
    <property type="entry name" value="FAD DEPENDENT OXIDOREDUCTASE DOMAIN-CONTAINING PROTEIN"/>
    <property type="match status" value="1"/>
</dbReference>
<evidence type="ECO:0000313" key="7">
    <source>
        <dbReference type="EMBL" id="PSN61690.1"/>
    </source>
</evidence>
<keyword evidence="4" id="KW-0274">FAD</keyword>
<reference evidence="7 8" key="1">
    <citation type="journal article" date="2018" name="Front. Microbiol.">
        <title>Genome-Wide Analysis of Corynespora cassiicola Leaf Fall Disease Putative Effectors.</title>
        <authorList>
            <person name="Lopez D."/>
            <person name="Ribeiro S."/>
            <person name="Label P."/>
            <person name="Fumanal B."/>
            <person name="Venisse J.S."/>
            <person name="Kohler A."/>
            <person name="de Oliveira R.R."/>
            <person name="Labutti K."/>
            <person name="Lipzen A."/>
            <person name="Lail K."/>
            <person name="Bauer D."/>
            <person name="Ohm R.A."/>
            <person name="Barry K.W."/>
            <person name="Spatafora J."/>
            <person name="Grigoriev I.V."/>
            <person name="Martin F.M."/>
            <person name="Pujade-Renaud V."/>
        </authorList>
    </citation>
    <scope>NUCLEOTIDE SEQUENCE [LARGE SCALE GENOMIC DNA]</scope>
    <source>
        <strain evidence="7 8">Philippines</strain>
    </source>
</reference>
<dbReference type="PANTHER" id="PTHR10961">
    <property type="entry name" value="PEROXISOMAL SARCOSINE OXIDASE"/>
    <property type="match status" value="1"/>
</dbReference>
<evidence type="ECO:0000256" key="5">
    <source>
        <dbReference type="ARBA" id="ARBA00023002"/>
    </source>
</evidence>
<evidence type="ECO:0000259" key="6">
    <source>
        <dbReference type="Pfam" id="PF01266"/>
    </source>
</evidence>
<dbReference type="GO" id="GO:0008115">
    <property type="term" value="F:sarcosine oxidase activity"/>
    <property type="evidence" value="ECO:0007669"/>
    <property type="project" value="TreeGrafter"/>
</dbReference>
<organism evidence="7 8">
    <name type="scientific">Corynespora cassiicola Philippines</name>
    <dbReference type="NCBI Taxonomy" id="1448308"/>
    <lineage>
        <taxon>Eukaryota</taxon>
        <taxon>Fungi</taxon>
        <taxon>Dikarya</taxon>
        <taxon>Ascomycota</taxon>
        <taxon>Pezizomycotina</taxon>
        <taxon>Dothideomycetes</taxon>
        <taxon>Pleosporomycetidae</taxon>
        <taxon>Pleosporales</taxon>
        <taxon>Corynesporascaceae</taxon>
        <taxon>Corynespora</taxon>
    </lineage>
</organism>
<dbReference type="Proteomes" id="UP000240883">
    <property type="component" value="Unassembled WGS sequence"/>
</dbReference>
<evidence type="ECO:0000256" key="1">
    <source>
        <dbReference type="ARBA" id="ARBA00001974"/>
    </source>
</evidence>
<dbReference type="Pfam" id="PF01266">
    <property type="entry name" value="DAO"/>
    <property type="match status" value="1"/>
</dbReference>
<dbReference type="STRING" id="1448308.A0A2T2N8J5"/>
<dbReference type="InterPro" id="IPR006076">
    <property type="entry name" value="FAD-dep_OxRdtase"/>
</dbReference>
<dbReference type="EMBL" id="KZ678143">
    <property type="protein sequence ID" value="PSN61690.1"/>
    <property type="molecule type" value="Genomic_DNA"/>
</dbReference>
<dbReference type="InterPro" id="IPR036188">
    <property type="entry name" value="FAD/NAD-bd_sf"/>
</dbReference>
<dbReference type="GO" id="GO:0050660">
    <property type="term" value="F:flavin adenine dinucleotide binding"/>
    <property type="evidence" value="ECO:0007669"/>
    <property type="project" value="InterPro"/>
</dbReference>
<protein>
    <submittedName>
        <fullName evidence="7">Putative sarcosine oxidase</fullName>
    </submittedName>
</protein>
<gene>
    <name evidence="7" type="ORF">BS50DRAFT_578211</name>
</gene>
<keyword evidence="3" id="KW-0285">Flavoprotein</keyword>
<name>A0A2T2N8J5_CORCC</name>
<comment type="similarity">
    <text evidence="2">Belongs to the MSOX/MTOX family.</text>
</comment>
<evidence type="ECO:0000256" key="4">
    <source>
        <dbReference type="ARBA" id="ARBA00022827"/>
    </source>
</evidence>
<keyword evidence="8" id="KW-1185">Reference proteome</keyword>
<accession>A0A2T2N8J5</accession>
<comment type="cofactor">
    <cofactor evidence="1">
        <name>FAD</name>
        <dbReference type="ChEBI" id="CHEBI:57692"/>
    </cofactor>
</comment>
<dbReference type="Gene3D" id="3.50.50.60">
    <property type="entry name" value="FAD/NAD(P)-binding domain"/>
    <property type="match status" value="1"/>
</dbReference>
<evidence type="ECO:0000256" key="3">
    <source>
        <dbReference type="ARBA" id="ARBA00022630"/>
    </source>
</evidence>
<sequence>MTPTKESPINIVGAGIFGLSTALHLARRGYKNVTVFDKQPYDKTRYSYFLGCDAASADLNKIIRSGYGSQVEYQEITFEAIAAWKQWNEDLASGKDLPPGLTSSDRVFFNCGHLGFSDADTLTEFELATLKSMEEQGHADTQFDTTNPKHIAAATSKGINIDPLNRATKGKRNAGLFDSTGGVAVADKACFLALHKARRHGARFVLDPVAGAFADFIREGSKITGITTKDGKQHLAALTIMACGGWTPSLLPQLDGLCETTAGSVVMYKIPRESKLWDRFAPGNLTTYMWKERGIYGFPRDENGYLKIGYRGTKYTNPKPQADGVERSIPVTRWTEGEKLTQIPQQAMDELRDFVDEYFPELKEEGIDIAMTRVCWYNDSFDNHLLVDYVPEREGLFVATAGSGHAFKYLPNIGNWVVDVIEDTGKDRPAIKAWKWRALEHGQTPVNVLMEGKNGPRALGNVKLVDEKQARDVARARL</sequence>
<dbReference type="Gene3D" id="3.30.9.10">
    <property type="entry name" value="D-Amino Acid Oxidase, subunit A, domain 2"/>
    <property type="match status" value="1"/>
</dbReference>
<dbReference type="SUPFAM" id="SSF54373">
    <property type="entry name" value="FAD-linked reductases, C-terminal domain"/>
    <property type="match status" value="1"/>
</dbReference>
<dbReference type="OrthoDB" id="2219495at2759"/>
<evidence type="ECO:0000313" key="8">
    <source>
        <dbReference type="Proteomes" id="UP000240883"/>
    </source>
</evidence>
<proteinExistence type="inferred from homology"/>
<evidence type="ECO:0000256" key="2">
    <source>
        <dbReference type="ARBA" id="ARBA00010989"/>
    </source>
</evidence>